<dbReference type="Proteomes" id="UP000002696">
    <property type="component" value="Chromosome"/>
</dbReference>
<dbReference type="STRING" id="633149.Bresu_1023"/>
<organism evidence="3 4">
    <name type="scientific">Brevundimonas subvibrioides (strain ATCC 15264 / DSM 4735 / LMG 14903 / NBRC 16000 / CB 81)</name>
    <name type="common">Caulobacter subvibrioides</name>
    <dbReference type="NCBI Taxonomy" id="633149"/>
    <lineage>
        <taxon>Bacteria</taxon>
        <taxon>Pseudomonadati</taxon>
        <taxon>Pseudomonadota</taxon>
        <taxon>Alphaproteobacteria</taxon>
        <taxon>Caulobacterales</taxon>
        <taxon>Caulobacteraceae</taxon>
        <taxon>Brevundimonas</taxon>
    </lineage>
</organism>
<accession>D9QND4</accession>
<dbReference type="HOGENOM" id="CLU_026005_0_0_5"/>
<evidence type="ECO:0000313" key="3">
    <source>
        <dbReference type="EMBL" id="ADL00335.1"/>
    </source>
</evidence>
<dbReference type="CDD" id="cd00198">
    <property type="entry name" value="vWFA"/>
    <property type="match status" value="1"/>
</dbReference>
<dbReference type="PROSITE" id="PS50234">
    <property type="entry name" value="VWFA"/>
    <property type="match status" value="1"/>
</dbReference>
<feature type="transmembrane region" description="Helical" evidence="1">
    <location>
        <begin position="26"/>
        <end position="45"/>
    </location>
</feature>
<dbReference type="EMBL" id="CP002102">
    <property type="protein sequence ID" value="ADL00335.1"/>
    <property type="molecule type" value="Genomic_DNA"/>
</dbReference>
<dbReference type="InterPro" id="IPR028087">
    <property type="entry name" value="Tad_N"/>
</dbReference>
<dbReference type="SUPFAM" id="SSF53300">
    <property type="entry name" value="vWA-like"/>
    <property type="match status" value="1"/>
</dbReference>
<dbReference type="Gene3D" id="3.40.50.410">
    <property type="entry name" value="von Willebrand factor, type A domain"/>
    <property type="match status" value="1"/>
</dbReference>
<dbReference type="BioCyc" id="BSUB633149:G1GM8-1023-MONOMER"/>
<dbReference type="Pfam" id="PF13400">
    <property type="entry name" value="Tad"/>
    <property type="match status" value="1"/>
</dbReference>
<feature type="domain" description="VWFA" evidence="2">
    <location>
        <begin position="159"/>
        <end position="210"/>
    </location>
</feature>
<evidence type="ECO:0000259" key="2">
    <source>
        <dbReference type="PROSITE" id="PS50234"/>
    </source>
</evidence>
<dbReference type="InterPro" id="IPR036465">
    <property type="entry name" value="vWFA_dom_sf"/>
</dbReference>
<reference evidence="4" key="1">
    <citation type="journal article" date="2011" name="J. Bacteriol.">
        <title>Genome sequences of eight morphologically diverse alphaproteobacteria.</title>
        <authorList>
            <consortium name="US DOE Joint Genome Institute"/>
            <person name="Brown P.J."/>
            <person name="Kysela D.T."/>
            <person name="Buechlein A."/>
            <person name="Hemmerich C."/>
            <person name="Brun Y.V."/>
        </authorList>
    </citation>
    <scope>NUCLEOTIDE SEQUENCE [LARGE SCALE GENOMIC DNA]</scope>
    <source>
        <strain evidence="4">ATCC 15264 / DSM 4735 / LMG 14903 / NBRC 16000 / CB 81</strain>
    </source>
</reference>
<sequence length="560" mass="60965">MRIMKRTVSALKTFGTRFSDDRRGNVAMMFALALPPMMLMTLGGVDIARVSTVRMNVQDALDAATLAAARSQYTDNPRINAVGLAALQANLAPYGDVTLDTTQTNFRLNTATGAVEADAKVNVRALVANIFLPPYGQFFDDQLPANAHSEVLRSNNRIEVALVIDNTGSMDGAKLTNTKTAAIDLINRLEAADGRSIEQDAIKISLVPFSMTVRVAQGGTNTPPSFMSNADTHTGGGAWNSGSNPYSAFDTAVGRFTLFGRLNTTWGGCVESRPQPYDIRDTAPSSGTQATMFVPYFAPDEPDRADYPNHSTWQNWQYEGNDYLDDGRPGSNANSPFANTAARTTEWFARVRSVSRYSTTPRNTLNTGFGPNRGCDLQPIIRLTDNYTALRTAVNNMIASGNTNVPLGTMWGWHTLSPNAPFGDGRPYGTERLKKIIIIMTDGANVMSDTTSPNDSTYNGLGYIWQNRLGIVSGNDTTRRTRMDNRFDHATAATEDMCGNMKDKDIEVYTVAVQVDSTAQTLLRRCATDTDHYFPVDSAAGIGAAFDRIAGAIENLRISR</sequence>
<dbReference type="OrthoDB" id="7522752at2"/>
<proteinExistence type="predicted"/>
<dbReference type="InParanoid" id="D9QND4"/>
<keyword evidence="1" id="KW-0472">Membrane</keyword>
<evidence type="ECO:0000256" key="1">
    <source>
        <dbReference type="SAM" id="Phobius"/>
    </source>
</evidence>
<keyword evidence="1" id="KW-0812">Transmembrane</keyword>
<protein>
    <submittedName>
        <fullName evidence="3">von Willebrand factor type A</fullName>
    </submittedName>
</protein>
<dbReference type="InterPro" id="IPR002035">
    <property type="entry name" value="VWF_A"/>
</dbReference>
<gene>
    <name evidence="3" type="ordered locus">Bresu_1023</name>
</gene>
<keyword evidence="1" id="KW-1133">Transmembrane helix</keyword>
<evidence type="ECO:0000313" key="4">
    <source>
        <dbReference type="Proteomes" id="UP000002696"/>
    </source>
</evidence>
<keyword evidence="4" id="KW-1185">Reference proteome</keyword>
<dbReference type="eggNOG" id="COG4961">
    <property type="taxonomic scope" value="Bacteria"/>
</dbReference>
<dbReference type="AlphaFoldDB" id="D9QND4"/>
<name>D9QND4_BRESC</name>
<dbReference type="KEGG" id="bsb:Bresu_1023"/>